<name>A0A212KB37_9DELT</name>
<dbReference type="Pfam" id="PF02737">
    <property type="entry name" value="3HCDH_N"/>
    <property type="match status" value="1"/>
</dbReference>
<dbReference type="GO" id="GO:0070403">
    <property type="term" value="F:NAD+ binding"/>
    <property type="evidence" value="ECO:0007669"/>
    <property type="project" value="InterPro"/>
</dbReference>
<dbReference type="PANTHER" id="PTHR48075:SF5">
    <property type="entry name" value="3-HYDROXYBUTYRYL-COA DEHYDROGENASE"/>
    <property type="match status" value="1"/>
</dbReference>
<dbReference type="InterPro" id="IPR008927">
    <property type="entry name" value="6-PGluconate_DH-like_C_sf"/>
</dbReference>
<organism evidence="5">
    <name type="scientific">uncultured delta proteobacterium</name>
    <dbReference type="NCBI Taxonomy" id="34034"/>
    <lineage>
        <taxon>Bacteria</taxon>
        <taxon>Deltaproteobacteria</taxon>
        <taxon>environmental samples</taxon>
    </lineage>
</organism>
<dbReference type="InterPro" id="IPR006176">
    <property type="entry name" value="3-OHacyl-CoA_DH_NAD-bd"/>
</dbReference>
<dbReference type="EC" id="1.1.1.157" evidence="5"/>
<dbReference type="PIRSF" id="PIRSF000105">
    <property type="entry name" value="HCDH"/>
    <property type="match status" value="1"/>
</dbReference>
<dbReference type="InterPro" id="IPR013328">
    <property type="entry name" value="6PGD_dom2"/>
</dbReference>
<evidence type="ECO:0000259" key="3">
    <source>
        <dbReference type="Pfam" id="PF00725"/>
    </source>
</evidence>
<feature type="domain" description="3-hydroxyacyl-CoA dehydrogenase NAD binding" evidence="4">
    <location>
        <begin position="8"/>
        <end position="188"/>
    </location>
</feature>
<feature type="domain" description="3-hydroxyacyl-CoA dehydrogenase C-terminal" evidence="3">
    <location>
        <begin position="191"/>
        <end position="289"/>
    </location>
</feature>
<feature type="site" description="Important for catalytic activity" evidence="2">
    <location>
        <position position="144"/>
    </location>
</feature>
<reference evidence="5" key="1">
    <citation type="submission" date="2016-04" db="EMBL/GenBank/DDBJ databases">
        <authorList>
            <person name="Evans L.H."/>
            <person name="Alamgir A."/>
            <person name="Owens N."/>
            <person name="Weber N.D."/>
            <person name="Virtaneva K."/>
            <person name="Barbian K."/>
            <person name="Babar A."/>
            <person name="Rosenke K."/>
        </authorList>
    </citation>
    <scope>NUCLEOTIDE SEQUENCE</scope>
    <source>
        <strain evidence="5">86</strain>
    </source>
</reference>
<keyword evidence="1 5" id="KW-0560">Oxidoreductase</keyword>
<evidence type="ECO:0000313" key="5">
    <source>
        <dbReference type="EMBL" id="SBW08903.1"/>
    </source>
</evidence>
<dbReference type="InterPro" id="IPR006108">
    <property type="entry name" value="3HC_DH_C"/>
</dbReference>
<evidence type="ECO:0000256" key="2">
    <source>
        <dbReference type="PIRSR" id="PIRSR000105-1"/>
    </source>
</evidence>
<dbReference type="SUPFAM" id="SSF51735">
    <property type="entry name" value="NAD(P)-binding Rossmann-fold domains"/>
    <property type="match status" value="1"/>
</dbReference>
<accession>A0A212KB37</accession>
<dbReference type="GO" id="GO:0006631">
    <property type="term" value="P:fatty acid metabolic process"/>
    <property type="evidence" value="ECO:0007669"/>
    <property type="project" value="InterPro"/>
</dbReference>
<dbReference type="InterPro" id="IPR022694">
    <property type="entry name" value="3-OHacyl-CoA_DH"/>
</dbReference>
<dbReference type="GO" id="GO:0008691">
    <property type="term" value="F:3-hydroxybutyryl-CoA dehydrogenase activity"/>
    <property type="evidence" value="ECO:0007669"/>
    <property type="project" value="UniProtKB-EC"/>
</dbReference>
<dbReference type="PANTHER" id="PTHR48075">
    <property type="entry name" value="3-HYDROXYACYL-COA DEHYDROGENASE FAMILY PROTEIN"/>
    <property type="match status" value="1"/>
</dbReference>
<dbReference type="Gene3D" id="3.40.50.720">
    <property type="entry name" value="NAD(P)-binding Rossmann-like Domain"/>
    <property type="match status" value="1"/>
</dbReference>
<dbReference type="SUPFAM" id="SSF48179">
    <property type="entry name" value="6-phosphogluconate dehydrogenase C-terminal domain-like"/>
    <property type="match status" value="1"/>
</dbReference>
<gene>
    <name evidence="5" type="ORF">KL86DPRO_50018</name>
</gene>
<dbReference type="Gene3D" id="1.10.1040.10">
    <property type="entry name" value="N-(1-d-carboxylethyl)-l-norvaline Dehydrogenase, domain 2"/>
    <property type="match status" value="1"/>
</dbReference>
<proteinExistence type="predicted"/>
<sequence length="320" mass="33854">MHVSEIKTVACLGTGTMGHGVAFLAAKAGYAVRLFGRSGASIARGLAGVDNAIALYEENGLMPKGSGPSIKARITGVTSLEEAAAGVDLVMESVAEDMAVKHEVFTAVERHAPPGAILATDTSGLSPSAISSVLERPERFAVIHFFSPAYLMPTVEVCPGPATLPSVRAVCAKWVTSLGSIPVEMEKEVQGFLINRIQYACLREACHIVEQGWASAEMVDKAIVNSLGRRYAETGPFESADLGGLEIFAGTLAQLSKSLSRDTEASRLLLDPVSRGDHGAKTGKGVYDWPGEKAAARRKAREKMLVAFMKKDMGQGFCGK</sequence>
<dbReference type="Pfam" id="PF00725">
    <property type="entry name" value="3HCDH"/>
    <property type="match status" value="1"/>
</dbReference>
<evidence type="ECO:0000259" key="4">
    <source>
        <dbReference type="Pfam" id="PF02737"/>
    </source>
</evidence>
<dbReference type="InterPro" id="IPR036291">
    <property type="entry name" value="NAD(P)-bd_dom_sf"/>
</dbReference>
<protein>
    <submittedName>
        <fullName evidence="5">3-hydroxybutyryl-CoA dehydrogenase</fullName>
        <ecNumber evidence="5">1.1.1.157</ecNumber>
    </submittedName>
</protein>
<evidence type="ECO:0000256" key="1">
    <source>
        <dbReference type="ARBA" id="ARBA00023002"/>
    </source>
</evidence>
<dbReference type="AlphaFoldDB" id="A0A212KB37"/>
<dbReference type="EMBL" id="FLUQ01000005">
    <property type="protein sequence ID" value="SBW08903.1"/>
    <property type="molecule type" value="Genomic_DNA"/>
</dbReference>